<evidence type="ECO:0000256" key="2">
    <source>
        <dbReference type="ARBA" id="ARBA00022670"/>
    </source>
</evidence>
<feature type="compositionally biased region" description="Acidic residues" evidence="5">
    <location>
        <begin position="806"/>
        <end position="820"/>
    </location>
</feature>
<proteinExistence type="inferred from homology"/>
<dbReference type="GeneID" id="100899261"/>
<dbReference type="Gene3D" id="3.60.10.10">
    <property type="entry name" value="Endonuclease/exonuclease/phosphatase"/>
    <property type="match status" value="1"/>
</dbReference>
<keyword evidence="6" id="KW-0812">Transmembrane</keyword>
<dbReference type="PROSITE" id="PS50878">
    <property type="entry name" value="RT_POL"/>
    <property type="match status" value="1"/>
</dbReference>
<dbReference type="InterPro" id="IPR018289">
    <property type="entry name" value="MULE_transposase_dom"/>
</dbReference>
<dbReference type="InterPro" id="IPR036691">
    <property type="entry name" value="Endo/exonu/phosph_ase_sf"/>
</dbReference>
<feature type="domain" description="Reverse transcriptase" evidence="8">
    <location>
        <begin position="1"/>
        <end position="144"/>
    </location>
</feature>
<reference evidence="10" key="1">
    <citation type="submission" date="2025-08" db="UniProtKB">
        <authorList>
            <consortium name="RefSeq"/>
        </authorList>
    </citation>
    <scope>IDENTIFICATION</scope>
</reference>
<gene>
    <name evidence="10" type="primary">LOC100899261</name>
</gene>
<feature type="region of interest" description="Disordered" evidence="5">
    <location>
        <begin position="769"/>
        <end position="820"/>
    </location>
</feature>
<dbReference type="Pfam" id="PF02902">
    <property type="entry name" value="Peptidase_C48"/>
    <property type="match status" value="1"/>
</dbReference>
<comment type="similarity">
    <text evidence="1">Belongs to the peptidase C48 family.</text>
</comment>
<keyword evidence="3" id="KW-0378">Hydrolase</keyword>
<dbReference type="PANTHER" id="PTHR12606:SF141">
    <property type="entry name" value="GH15225P-RELATED"/>
    <property type="match status" value="1"/>
</dbReference>
<dbReference type="SUPFAM" id="SSF56219">
    <property type="entry name" value="DNase I-like"/>
    <property type="match status" value="1"/>
</dbReference>
<feature type="compositionally biased region" description="Basic and acidic residues" evidence="5">
    <location>
        <begin position="775"/>
        <end position="795"/>
    </location>
</feature>
<name>A0AAJ7L4F6_9ACAR</name>
<accession>A0AAJ7L4F6</accession>
<dbReference type="InterPro" id="IPR003653">
    <property type="entry name" value="Peptidase_C48_C"/>
</dbReference>
<keyword evidence="6" id="KW-1133">Transmembrane helix</keyword>
<protein>
    <submittedName>
        <fullName evidence="10">Uncharacterized protein LOC100899261</fullName>
    </submittedName>
</protein>
<keyword evidence="4" id="KW-0788">Thiol protease</keyword>
<sequence>MPHELLTSVLPAKGVGTRLTKWISDFLSERSFEVKINDTLSRKGFATTGCPQGTVMGSLLFSFFVDQVKHVLDGRVSFFIYADDIKLVKSIRCVEDCTVLQSVLDDFHVWSEKMGLQLSTHKLPSLVYLLAACFEWRDWGELNLQCSWAAVMDDRAAGWPKDSWIKPEQSQNEVGHLVDDDNFVNNHNALRSANPLGRIVAAILRPLHAPLTHDPTHRRIDAAIAAAADALTTSNDGLVEPTLGGQDVATTVNIYGNTLSLIEAKHAVIFSDHHVPHSRKPSMTPEEVRAQYYATYDPMTGVRIAATLGAIMSLFALFLIFKARCKSIRSRLNLANACPVIAKIRQTGEVVELKGLHNHLPDEAGFGIEFRHARTEWIKDIRGNPRKNPSEAIIEQRRKLPREAASRIVPVEHYRTCRHHAGKVRPPRPESLLKLYQELSTKSHPRFNVTEDGERLLSSYNPVHNTLLVTTRTLLRLLSEAKLIHADATYKIRPRELCKQIFTIHGNWGGHVGMVACALMNRADVEAYRWVLQQLKQAAPYLTVEAYMGDWDCAMRKAVRSEFSDIHLFGCHFHYSQSLLKKAKSLGLGGGILKPGAILSNFLAFTALPLLPPELINPTFEALAARAMDLHVGFPPFLEYVASHWLRTIGPHDLSVFGLQQRTNNDVEANNGKLLRRAGRNGPVWKLLATITEFAQDTAVNKMIHERGVEYILSRPSKPTKENKLRVNSSWELLASGNITAVEFIDRVKFKAGKRNHLLTLRKEGRTGDPIPKAWLKEQSEKNLDKGDYQPRGDDATQSGDSCCDLSEEDGFSEHDEEPCHDDHGSADFDFLRDHSYAKHPKRFGGANTVRYEQSHNRFPPITYEMRMIIKDVFEKPSKALGDVSISRIAVSSEDLRSLIGLNWLNDVVINVYLNLIVNRSRDDPRLPRVYSFNTFFLECYSKHGYADVSKWTRRDDIFAQDIVLVPVHRTNHWAMAIIDMRQKMIKYMDSQGNRNDDCLEMLRDYLADEISHKKKSELNFDQWRLSNEQDIPLQQNGSDCGVFALKYADYAARDAKIDFTQEDMPYYREMMIYEIAQSMIMPNAYDTVLSNKSFVGVASVGWGFYLKDSDELSWPKLSLQATGRAGVCLTMALAIGSHHQTLQKLEGKTHIFLNLNLQSLQAHALDISSDSLLMKATIFCFTATWCGNEHQHPMVNSRLQSRNKRPQRAGGVAIYDRMDSPGTSESLRQPISTHNDCGDLCFARLQINNHMTTIVCIYISPGSNFSKIEALFIENKRAFDSESDRVRKTPLIICGDLNWNMNKPNQRNQLISFMSTQFNVNLITDQSLSTTNSNTCLDLIFTRNVAHEDIINNIAYFSYYEPTRLSKAKVVVEVSGFQNYLKLMSWKAGKGKARFVYVLAVNLGQVKIPADANMDQFQKSVLKYMGNCGNCALCLQHMISLPDRVLVDEALNEMEQITAEAVEISGEE</sequence>
<evidence type="ECO:0000256" key="3">
    <source>
        <dbReference type="ARBA" id="ARBA00022801"/>
    </source>
</evidence>
<evidence type="ECO:0000259" key="8">
    <source>
        <dbReference type="PROSITE" id="PS50878"/>
    </source>
</evidence>
<dbReference type="Pfam" id="PF10551">
    <property type="entry name" value="MULE"/>
    <property type="match status" value="1"/>
</dbReference>
<dbReference type="Gene3D" id="3.40.395.10">
    <property type="entry name" value="Adenoviral Proteinase, Chain A"/>
    <property type="match status" value="1"/>
</dbReference>
<dbReference type="PROSITE" id="PS50600">
    <property type="entry name" value="ULP_PROTEASE"/>
    <property type="match status" value="1"/>
</dbReference>
<evidence type="ECO:0000256" key="1">
    <source>
        <dbReference type="ARBA" id="ARBA00005234"/>
    </source>
</evidence>
<evidence type="ECO:0000256" key="5">
    <source>
        <dbReference type="SAM" id="MobiDB-lite"/>
    </source>
</evidence>
<evidence type="ECO:0000313" key="9">
    <source>
        <dbReference type="Proteomes" id="UP000694867"/>
    </source>
</evidence>
<feature type="transmembrane region" description="Helical" evidence="6">
    <location>
        <begin position="301"/>
        <end position="321"/>
    </location>
</feature>
<organism evidence="9 10">
    <name type="scientific">Galendromus occidentalis</name>
    <name type="common">western predatory mite</name>
    <dbReference type="NCBI Taxonomy" id="34638"/>
    <lineage>
        <taxon>Eukaryota</taxon>
        <taxon>Metazoa</taxon>
        <taxon>Ecdysozoa</taxon>
        <taxon>Arthropoda</taxon>
        <taxon>Chelicerata</taxon>
        <taxon>Arachnida</taxon>
        <taxon>Acari</taxon>
        <taxon>Parasitiformes</taxon>
        <taxon>Mesostigmata</taxon>
        <taxon>Gamasina</taxon>
        <taxon>Phytoseioidea</taxon>
        <taxon>Phytoseiidae</taxon>
        <taxon>Typhlodrominae</taxon>
        <taxon>Galendromus</taxon>
    </lineage>
</organism>
<dbReference type="PANTHER" id="PTHR12606">
    <property type="entry name" value="SENTRIN/SUMO-SPECIFIC PROTEASE"/>
    <property type="match status" value="1"/>
</dbReference>
<dbReference type="SUPFAM" id="SSF54001">
    <property type="entry name" value="Cysteine proteinases"/>
    <property type="match status" value="1"/>
</dbReference>
<dbReference type="InterPro" id="IPR000477">
    <property type="entry name" value="RT_dom"/>
</dbReference>
<feature type="domain" description="Ubiquitin-like protease family profile" evidence="7">
    <location>
        <begin position="889"/>
        <end position="1052"/>
    </location>
</feature>
<keyword evidence="9" id="KW-1185">Reference proteome</keyword>
<dbReference type="GO" id="GO:0006508">
    <property type="term" value="P:proteolysis"/>
    <property type="evidence" value="ECO:0007669"/>
    <property type="project" value="UniProtKB-KW"/>
</dbReference>
<keyword evidence="2" id="KW-0645">Protease</keyword>
<dbReference type="InterPro" id="IPR038765">
    <property type="entry name" value="Papain-like_cys_pep_sf"/>
</dbReference>
<dbReference type="Pfam" id="PF00078">
    <property type="entry name" value="RVT_1"/>
    <property type="match status" value="1"/>
</dbReference>
<dbReference type="GO" id="GO:0016926">
    <property type="term" value="P:protein desumoylation"/>
    <property type="evidence" value="ECO:0007669"/>
    <property type="project" value="TreeGrafter"/>
</dbReference>
<dbReference type="GO" id="GO:0080090">
    <property type="term" value="P:regulation of primary metabolic process"/>
    <property type="evidence" value="ECO:0007669"/>
    <property type="project" value="UniProtKB-ARBA"/>
</dbReference>
<evidence type="ECO:0000313" key="10">
    <source>
        <dbReference type="RefSeq" id="XP_018493709.1"/>
    </source>
</evidence>
<dbReference type="Proteomes" id="UP000694867">
    <property type="component" value="Unplaced"/>
</dbReference>
<keyword evidence="6" id="KW-0472">Membrane</keyword>
<evidence type="ECO:0000256" key="4">
    <source>
        <dbReference type="ARBA" id="ARBA00022807"/>
    </source>
</evidence>
<dbReference type="RefSeq" id="XP_018493709.1">
    <property type="nucleotide sequence ID" value="XM_018638193.1"/>
</dbReference>
<dbReference type="GO" id="GO:0060255">
    <property type="term" value="P:regulation of macromolecule metabolic process"/>
    <property type="evidence" value="ECO:0007669"/>
    <property type="project" value="UniProtKB-ARBA"/>
</dbReference>
<dbReference type="GO" id="GO:0005634">
    <property type="term" value="C:nucleus"/>
    <property type="evidence" value="ECO:0007669"/>
    <property type="project" value="TreeGrafter"/>
</dbReference>
<dbReference type="KEGG" id="goe:100899261"/>
<dbReference type="GO" id="GO:0016929">
    <property type="term" value="F:deSUMOylase activity"/>
    <property type="evidence" value="ECO:0007669"/>
    <property type="project" value="TreeGrafter"/>
</dbReference>
<evidence type="ECO:0000256" key="6">
    <source>
        <dbReference type="SAM" id="Phobius"/>
    </source>
</evidence>
<dbReference type="FunFam" id="3.40.395.10:FF:000001">
    <property type="entry name" value="Sentrin-specific protease 1"/>
    <property type="match status" value="1"/>
</dbReference>
<evidence type="ECO:0000259" key="7">
    <source>
        <dbReference type="PROSITE" id="PS50600"/>
    </source>
</evidence>
<feature type="transmembrane region" description="Helical" evidence="6">
    <location>
        <begin position="586"/>
        <end position="611"/>
    </location>
</feature>